<dbReference type="RefSeq" id="WP_167359060.1">
    <property type="nucleotide sequence ID" value="NZ_LROM01000076.1"/>
</dbReference>
<protein>
    <submittedName>
        <fullName evidence="1">Uncharacterized protein</fullName>
    </submittedName>
</protein>
<reference evidence="2" key="1">
    <citation type="journal article" date="2016" name="Front. Microbiol.">
        <title>Molecular Keys to the Janthinobacterium and Duganella spp. Interaction with the Plant Pathogen Fusarium graminearum.</title>
        <authorList>
            <person name="Haack F.S."/>
            <person name="Poehlein A."/>
            <person name="Kroger C."/>
            <person name="Voigt C.A."/>
            <person name="Piepenbring M."/>
            <person name="Bode H.B."/>
            <person name="Daniel R."/>
            <person name="Schafer W."/>
            <person name="Streit W.R."/>
        </authorList>
    </citation>
    <scope>NUCLEOTIDE SEQUENCE [LARGE SCALE GENOMIC DNA]</scope>
    <source>
        <strain evidence="2">T54</strain>
    </source>
</reference>
<gene>
    <name evidence="1" type="ORF">DUPY_19710</name>
</gene>
<dbReference type="Proteomes" id="UP000175989">
    <property type="component" value="Unassembled WGS sequence"/>
</dbReference>
<comment type="caution">
    <text evidence="1">The sequence shown here is derived from an EMBL/GenBank/DDBJ whole genome shotgun (WGS) entry which is preliminary data.</text>
</comment>
<evidence type="ECO:0000313" key="2">
    <source>
        <dbReference type="Proteomes" id="UP000175989"/>
    </source>
</evidence>
<keyword evidence="2" id="KW-1185">Reference proteome</keyword>
<dbReference type="EMBL" id="LROM01000076">
    <property type="protein sequence ID" value="OFA02486.1"/>
    <property type="molecule type" value="Genomic_DNA"/>
</dbReference>
<proteinExistence type="predicted"/>
<accession>A0A1E7WSH2</accession>
<name>A0A1E7WSH2_9BURK</name>
<evidence type="ECO:0000313" key="1">
    <source>
        <dbReference type="EMBL" id="OFA02486.1"/>
    </source>
</evidence>
<organism evidence="1 2">
    <name type="scientific">Duganella phyllosphaerae</name>
    <dbReference type="NCBI Taxonomy" id="762836"/>
    <lineage>
        <taxon>Bacteria</taxon>
        <taxon>Pseudomonadati</taxon>
        <taxon>Pseudomonadota</taxon>
        <taxon>Betaproteobacteria</taxon>
        <taxon>Burkholderiales</taxon>
        <taxon>Oxalobacteraceae</taxon>
        <taxon>Telluria group</taxon>
        <taxon>Duganella</taxon>
    </lineage>
</organism>
<sequence length="56" mass="6303">MSSGQLQAGPAHYWQWQSIVDAKVLTCSPTQLGPGWKKFRGPFRDSRCEKLAIVIK</sequence>
<dbReference type="AlphaFoldDB" id="A0A1E7WSH2"/>